<dbReference type="InterPro" id="IPR018376">
    <property type="entry name" value="Enoyl-CoA_hyd/isom_CS"/>
</dbReference>
<evidence type="ECO:0000256" key="13">
    <source>
        <dbReference type="RuleBase" id="RU003707"/>
    </source>
</evidence>
<evidence type="ECO:0000256" key="11">
    <source>
        <dbReference type="ARBA" id="ARBA00047446"/>
    </source>
</evidence>
<evidence type="ECO:0000256" key="6">
    <source>
        <dbReference type="ARBA" id="ARBA00036541"/>
    </source>
</evidence>
<comment type="caution">
    <text evidence="14">The sequence shown here is derived from an EMBL/GenBank/DDBJ whole genome shotgun (WGS) entry which is preliminary data.</text>
</comment>
<dbReference type="EC" id="4.1.1.94" evidence="7"/>
<dbReference type="PANTHER" id="PTHR11941:SF27">
    <property type="entry name" value="ETHYLMALONYL-COA DECARBOXYLASE"/>
    <property type="match status" value="1"/>
</dbReference>
<dbReference type="InterPro" id="IPR029045">
    <property type="entry name" value="ClpP/crotonase-like_dom_sf"/>
</dbReference>
<comment type="catalytic activity">
    <reaction evidence="5">
        <text>(2S)-ethylmalonyl-CoA + H(+) = butanoyl-CoA + CO2</text>
        <dbReference type="Rhea" id="RHEA:32131"/>
        <dbReference type="ChEBI" id="CHEBI:15378"/>
        <dbReference type="ChEBI" id="CHEBI:16526"/>
        <dbReference type="ChEBI" id="CHEBI:57371"/>
        <dbReference type="ChEBI" id="CHEBI:60909"/>
        <dbReference type="EC" id="4.1.1.94"/>
    </reaction>
    <physiologicalReaction direction="left-to-right" evidence="5">
        <dbReference type="Rhea" id="RHEA:32132"/>
    </physiologicalReaction>
</comment>
<dbReference type="RefSeq" id="WP_025908824.1">
    <property type="nucleotide sequence ID" value="NZ_KQ758627.1"/>
</dbReference>
<dbReference type="CDD" id="cd06558">
    <property type="entry name" value="crotonase-like"/>
    <property type="match status" value="1"/>
</dbReference>
<dbReference type="PROSITE" id="PS00166">
    <property type="entry name" value="ENOYL_COA_HYDRATASE"/>
    <property type="match status" value="1"/>
</dbReference>
<dbReference type="PANTHER" id="PTHR11941">
    <property type="entry name" value="ENOYL-COA HYDRATASE-RELATED"/>
    <property type="match status" value="1"/>
</dbReference>
<comment type="catalytic activity">
    <reaction evidence="11">
        <text>(S)-methylmalonyl-CoA + H(+) = propanoyl-CoA + CO2</text>
        <dbReference type="Rhea" id="RHEA:61340"/>
        <dbReference type="ChEBI" id="CHEBI:15378"/>
        <dbReference type="ChEBI" id="CHEBI:16526"/>
        <dbReference type="ChEBI" id="CHEBI:57327"/>
        <dbReference type="ChEBI" id="CHEBI:57392"/>
        <dbReference type="EC" id="4.1.1.94"/>
    </reaction>
    <physiologicalReaction direction="left-to-right" evidence="11">
        <dbReference type="Rhea" id="RHEA:61341"/>
    </physiologicalReaction>
</comment>
<protein>
    <recommendedName>
        <fullName evidence="8">Ethylmalonyl-CoA decarboxylase</fullName>
        <ecNumber evidence="7">4.1.1.94</ecNumber>
    </recommendedName>
    <alternativeName>
        <fullName evidence="10">Enoyl-CoA hydratase domain-containing protein 1</fullName>
    </alternativeName>
    <alternativeName>
        <fullName evidence="9">Methylmalonyl-CoA decarboxylase</fullName>
    </alternativeName>
</protein>
<keyword evidence="4" id="KW-0456">Lyase</keyword>
<evidence type="ECO:0000256" key="10">
    <source>
        <dbReference type="ARBA" id="ARBA00042182"/>
    </source>
</evidence>
<name>A0A0V8JRR6_9BACI</name>
<dbReference type="SUPFAM" id="SSF52096">
    <property type="entry name" value="ClpP/crotonase"/>
    <property type="match status" value="1"/>
</dbReference>
<evidence type="ECO:0000256" key="1">
    <source>
        <dbReference type="ARBA" id="ARBA00004514"/>
    </source>
</evidence>
<comment type="similarity">
    <text evidence="2 13">Belongs to the enoyl-CoA hydratase/isomerase family.</text>
</comment>
<dbReference type="Proteomes" id="UP000053681">
    <property type="component" value="Unassembled WGS sequence"/>
</dbReference>
<evidence type="ECO:0000256" key="2">
    <source>
        <dbReference type="ARBA" id="ARBA00005254"/>
    </source>
</evidence>
<proteinExistence type="inferred from homology"/>
<dbReference type="GO" id="GO:0006635">
    <property type="term" value="P:fatty acid beta-oxidation"/>
    <property type="evidence" value="ECO:0007669"/>
    <property type="project" value="TreeGrafter"/>
</dbReference>
<evidence type="ECO:0000256" key="12">
    <source>
        <dbReference type="ARBA" id="ARBA00056546"/>
    </source>
</evidence>
<evidence type="ECO:0000256" key="3">
    <source>
        <dbReference type="ARBA" id="ARBA00022490"/>
    </source>
</evidence>
<reference evidence="14 15" key="1">
    <citation type="submission" date="2015-11" db="EMBL/GenBank/DDBJ databases">
        <title>Bacillus caseinolyticus sp nov.</title>
        <authorList>
            <person name="Dastager S.G."/>
            <person name="Mawlankar R."/>
        </authorList>
    </citation>
    <scope>NUCLEOTIDE SEQUENCE [LARGE SCALE GENOMIC DNA]</scope>
    <source>
        <strain evidence="14 15">SGD-V-76</strain>
    </source>
</reference>
<gene>
    <name evidence="14" type="ORF">AS180_01300</name>
</gene>
<evidence type="ECO:0000256" key="4">
    <source>
        <dbReference type="ARBA" id="ARBA00023239"/>
    </source>
</evidence>
<dbReference type="EMBL" id="LNQP01000002">
    <property type="protein sequence ID" value="KSU89763.1"/>
    <property type="molecule type" value="Genomic_DNA"/>
</dbReference>
<comment type="catalytic activity">
    <reaction evidence="6">
        <text>(2R)-ethylmalonyl-CoA + H(+) = butanoyl-CoA + CO2</text>
        <dbReference type="Rhea" id="RHEA:59540"/>
        <dbReference type="ChEBI" id="CHEBI:15378"/>
        <dbReference type="ChEBI" id="CHEBI:16526"/>
        <dbReference type="ChEBI" id="CHEBI:57371"/>
        <dbReference type="ChEBI" id="CHEBI:85316"/>
        <dbReference type="EC" id="4.1.1.94"/>
    </reaction>
    <physiologicalReaction direction="left-to-right" evidence="6">
        <dbReference type="Rhea" id="RHEA:59541"/>
    </physiologicalReaction>
</comment>
<dbReference type="InterPro" id="IPR001753">
    <property type="entry name" value="Enoyl-CoA_hydra/iso"/>
</dbReference>
<keyword evidence="3" id="KW-0963">Cytoplasm</keyword>
<sequence length="255" mass="28181">MVKTKFFVDNNGISTFVINRPEKRNAVDYEVMTSLEKAISEVKANPHIKALVITGAGSQAFCSGGDISAFHALETAAEAESMLKRMGRILYELLILPKPTVALLNGTAVGGGCEIAIACDFRISAAHSEFGFIQGDLGITTGWGGGTILFEKLRYSDAMEMLTSSQIYSVERAKQVGFLSYVTSYQELAMRCEEWLLPIITKSSAVLTAYKQMPIAKWSQVGLWERMEAEIDHCSLLWESEEHKQAVNNRLQKKA</sequence>
<evidence type="ECO:0000313" key="15">
    <source>
        <dbReference type="Proteomes" id="UP000053681"/>
    </source>
</evidence>
<dbReference type="Gene3D" id="3.90.226.10">
    <property type="entry name" value="2-enoyl-CoA Hydratase, Chain A, domain 1"/>
    <property type="match status" value="1"/>
</dbReference>
<evidence type="ECO:0000256" key="9">
    <source>
        <dbReference type="ARBA" id="ARBA00042052"/>
    </source>
</evidence>
<comment type="subcellular location">
    <subcellularLocation>
        <location evidence="1">Cytoplasm</location>
        <location evidence="1">Cytosol</location>
    </subcellularLocation>
</comment>
<keyword evidence="15" id="KW-1185">Reference proteome</keyword>
<evidence type="ECO:0000256" key="5">
    <source>
        <dbReference type="ARBA" id="ARBA00036343"/>
    </source>
</evidence>
<dbReference type="GO" id="GO:0004492">
    <property type="term" value="F:methyl/ethyl malonyl-CoA decarboxylase activity"/>
    <property type="evidence" value="ECO:0007669"/>
    <property type="project" value="UniProtKB-EC"/>
</dbReference>
<dbReference type="AlphaFoldDB" id="A0A0V8JRR6"/>
<accession>A0A0V8JRR6</accession>
<organism evidence="14 15">
    <name type="scientific">Priestia veravalensis</name>
    <dbReference type="NCBI Taxonomy" id="1414648"/>
    <lineage>
        <taxon>Bacteria</taxon>
        <taxon>Bacillati</taxon>
        <taxon>Bacillota</taxon>
        <taxon>Bacilli</taxon>
        <taxon>Bacillales</taxon>
        <taxon>Bacillaceae</taxon>
        <taxon>Priestia</taxon>
    </lineage>
</organism>
<dbReference type="GO" id="GO:0005829">
    <property type="term" value="C:cytosol"/>
    <property type="evidence" value="ECO:0007669"/>
    <property type="project" value="UniProtKB-SubCell"/>
</dbReference>
<evidence type="ECO:0000256" key="8">
    <source>
        <dbReference type="ARBA" id="ARBA00039903"/>
    </source>
</evidence>
<comment type="function">
    <text evidence="12">Decarboxylates ethylmalonyl-CoA, a potentially toxic metabolite, to form butyryl-CoA, suggesting it might be involved in metabolite proofreading. Acts preferentially on (S)-ethylmalonyl-CoA but also has some activity on the (R)-isomer. Also has methylmalonyl-CoA decarboxylase activity at lower level.</text>
</comment>
<dbReference type="Pfam" id="PF00378">
    <property type="entry name" value="ECH_1"/>
    <property type="match status" value="1"/>
</dbReference>
<evidence type="ECO:0000313" key="14">
    <source>
        <dbReference type="EMBL" id="KSU89763.1"/>
    </source>
</evidence>
<evidence type="ECO:0000256" key="7">
    <source>
        <dbReference type="ARBA" id="ARBA00038883"/>
    </source>
</evidence>